<sequence length="567" mass="66218">KKLPNALNQQQIQKLIQDQPDTIQLIENSVSSLCNQIELFLVDAEKVRIEGEDTGPESEQVFWRARMACYNHVGTQMKEIPWINSSIQILKNKDSPVVLRWQNVRKRVGEGTNEAKDNLKYLTTITDILQPLYSNQPGKMTLVISDLIETIKMTHSMAKYYGSRDNMTTLLVKISNQMIKACRVWIKNVPASYLDNEDGPKRHIIYDRDPKDILNKIGDCITLNTKFQQCYNDVKQNLLLNNAEKQFDFSEEAIFGNFDLFCQRLKKIADIIITKDNFSSLEKTTVAGLSDIIKNQNSAINELRVKPYDALMHRLQIFDEDYAKYKEYIEKEEEDLKHYIDSQFNQQNPLLQDLINIMCQLGEILNRPALKEHVIEKYKSLLEMFLEFISSVNKFFDDNCKNPPIPTGFSTVGGSIAWAKMLMFHVEKFMNFFKSVYVQVQDDDQKPVNIEPDFNEKRYYPPTGYHTILQEFSKKIKVQTNYSHLMEKLRQYQVNRIAEWKKEIQEIRMSLQSTVLVQHEKTKQLFVNFDQRITELCHEVKLLQTLNIKESEIPEAAKSITLHEVNL</sequence>
<evidence type="ECO:0000256" key="1">
    <source>
        <dbReference type="ARBA" id="ARBA00008887"/>
    </source>
</evidence>
<name>A0A146KFY8_9EUKA</name>
<dbReference type="AlphaFoldDB" id="A0A146KFY8"/>
<dbReference type="GO" id="GO:0045505">
    <property type="term" value="F:dynein intermediate chain binding"/>
    <property type="evidence" value="ECO:0007669"/>
    <property type="project" value="InterPro"/>
</dbReference>
<feature type="non-terminal residue" evidence="3">
    <location>
        <position position="1"/>
    </location>
</feature>
<dbReference type="PANTHER" id="PTHR46532:SF4">
    <property type="entry name" value="AAA+ ATPASE DOMAIN-CONTAINING PROTEIN"/>
    <property type="match status" value="1"/>
</dbReference>
<comment type="similarity">
    <text evidence="1">Belongs to the dynein heavy chain family.</text>
</comment>
<dbReference type="Pfam" id="PF08385">
    <property type="entry name" value="DHC_N1"/>
    <property type="match status" value="1"/>
</dbReference>
<feature type="non-terminal residue" evidence="3">
    <location>
        <position position="567"/>
    </location>
</feature>
<accession>A0A146KFY8</accession>
<dbReference type="GO" id="GO:0005858">
    <property type="term" value="C:axonemal dynein complex"/>
    <property type="evidence" value="ECO:0007669"/>
    <property type="project" value="TreeGrafter"/>
</dbReference>
<organism evidence="3">
    <name type="scientific">Trepomonas sp. PC1</name>
    <dbReference type="NCBI Taxonomy" id="1076344"/>
    <lineage>
        <taxon>Eukaryota</taxon>
        <taxon>Metamonada</taxon>
        <taxon>Diplomonadida</taxon>
        <taxon>Hexamitidae</taxon>
        <taxon>Hexamitinae</taxon>
        <taxon>Trepomonas</taxon>
    </lineage>
</organism>
<feature type="domain" description="Dynein heavy chain tail" evidence="2">
    <location>
        <begin position="24"/>
        <end position="564"/>
    </location>
</feature>
<proteinExistence type="inferred from homology"/>
<dbReference type="EMBL" id="GDID01000993">
    <property type="protein sequence ID" value="JAP95613.1"/>
    <property type="molecule type" value="Transcribed_RNA"/>
</dbReference>
<dbReference type="PANTHER" id="PTHR46532">
    <property type="entry name" value="MALE FERTILITY FACTOR KL5"/>
    <property type="match status" value="1"/>
</dbReference>
<gene>
    <name evidence="3" type="ORF">TPC1_11334</name>
</gene>
<reference evidence="3" key="1">
    <citation type="submission" date="2015-07" db="EMBL/GenBank/DDBJ databases">
        <title>Adaptation to a free-living lifestyle via gene acquisitions in the diplomonad Trepomonas sp. PC1.</title>
        <authorList>
            <person name="Xu F."/>
            <person name="Jerlstrom-Hultqvist J."/>
            <person name="Kolisko M."/>
            <person name="Simpson A.G.B."/>
            <person name="Roger A.J."/>
            <person name="Svard S.G."/>
            <person name="Andersson J.O."/>
        </authorList>
    </citation>
    <scope>NUCLEOTIDE SEQUENCE</scope>
    <source>
        <strain evidence="3">PC1</strain>
    </source>
</reference>
<dbReference type="GO" id="GO:0051959">
    <property type="term" value="F:dynein light intermediate chain binding"/>
    <property type="evidence" value="ECO:0007669"/>
    <property type="project" value="InterPro"/>
</dbReference>
<dbReference type="GO" id="GO:0007018">
    <property type="term" value="P:microtubule-based movement"/>
    <property type="evidence" value="ECO:0007669"/>
    <property type="project" value="InterPro"/>
</dbReference>
<dbReference type="InterPro" id="IPR013594">
    <property type="entry name" value="Dynein_heavy_tail"/>
</dbReference>
<dbReference type="InterPro" id="IPR026983">
    <property type="entry name" value="DHC"/>
</dbReference>
<evidence type="ECO:0000259" key="2">
    <source>
        <dbReference type="Pfam" id="PF08385"/>
    </source>
</evidence>
<protein>
    <submittedName>
        <fullName evidence="3">Dynein heavy chain</fullName>
    </submittedName>
</protein>
<evidence type="ECO:0000313" key="3">
    <source>
        <dbReference type="EMBL" id="JAP95613.1"/>
    </source>
</evidence>